<feature type="compositionally biased region" description="Low complexity" evidence="1">
    <location>
        <begin position="99"/>
        <end position="110"/>
    </location>
</feature>
<feature type="region of interest" description="Disordered" evidence="1">
    <location>
        <begin position="53"/>
        <end position="123"/>
    </location>
</feature>
<keyword evidence="3" id="KW-1185">Reference proteome</keyword>
<proteinExistence type="predicted"/>
<evidence type="ECO:0000313" key="2">
    <source>
        <dbReference type="EMBL" id="MSS91328.1"/>
    </source>
</evidence>
<dbReference type="AlphaFoldDB" id="A0A6N7WPE9"/>
<dbReference type="InterPro" id="IPR046085">
    <property type="entry name" value="DUF6103"/>
</dbReference>
<evidence type="ECO:0000313" key="3">
    <source>
        <dbReference type="Proteomes" id="UP000436047"/>
    </source>
</evidence>
<protein>
    <submittedName>
        <fullName evidence="2">Uncharacterized protein</fullName>
    </submittedName>
</protein>
<dbReference type="RefSeq" id="WP_154467693.1">
    <property type="nucleotide sequence ID" value="NZ_VUMI01000062.1"/>
</dbReference>
<name>A0A6N7WPE9_9FIRM</name>
<accession>A0A6N7WPE9</accession>
<gene>
    <name evidence="2" type="ORF">FYJ45_24755</name>
</gene>
<comment type="caution">
    <text evidence="2">The sequence shown here is derived from an EMBL/GenBank/DDBJ whole genome shotgun (WGS) entry which is preliminary data.</text>
</comment>
<sequence length="123" mass="14066">MAEKEIKIGFPEVKMEALEFFLRENDTTVEKVLKEHLDKTYEKSVPQQVRKFVESKMTPQTEEPAQNDVGNGRQGRGQGRRGNRQQAARETVQEQENSEVAQPEEQGVQEPEQEQDGGMVMSM</sequence>
<dbReference type="Proteomes" id="UP000436047">
    <property type="component" value="Unassembled WGS sequence"/>
</dbReference>
<reference evidence="2 3" key="1">
    <citation type="submission" date="2019-08" db="EMBL/GenBank/DDBJ databases">
        <title>In-depth cultivation of the pig gut microbiome towards novel bacterial diversity and tailored functional studies.</title>
        <authorList>
            <person name="Wylensek D."/>
            <person name="Hitch T.C.A."/>
            <person name="Clavel T."/>
        </authorList>
    </citation>
    <scope>NUCLEOTIDE SEQUENCE [LARGE SCALE GENOMIC DNA]</scope>
    <source>
        <strain evidence="2 3">WCA-389-WT-23B</strain>
    </source>
</reference>
<dbReference type="Pfam" id="PF19598">
    <property type="entry name" value="DUF6103"/>
    <property type="match status" value="1"/>
</dbReference>
<dbReference type="EMBL" id="VUMI01000062">
    <property type="protein sequence ID" value="MSS91328.1"/>
    <property type="molecule type" value="Genomic_DNA"/>
</dbReference>
<dbReference type="GeneID" id="86056219"/>
<evidence type="ECO:0000256" key="1">
    <source>
        <dbReference type="SAM" id="MobiDB-lite"/>
    </source>
</evidence>
<organism evidence="2 3">
    <name type="scientific">Eisenbergiella porci</name>
    <dbReference type="NCBI Taxonomy" id="2652274"/>
    <lineage>
        <taxon>Bacteria</taxon>
        <taxon>Bacillati</taxon>
        <taxon>Bacillota</taxon>
        <taxon>Clostridia</taxon>
        <taxon>Lachnospirales</taxon>
        <taxon>Lachnospiraceae</taxon>
        <taxon>Eisenbergiella</taxon>
    </lineage>
</organism>